<keyword evidence="3" id="KW-1185">Reference proteome</keyword>
<evidence type="ECO:0000256" key="1">
    <source>
        <dbReference type="SAM" id="SignalP"/>
    </source>
</evidence>
<proteinExistence type="predicted"/>
<evidence type="ECO:0000313" key="3">
    <source>
        <dbReference type="Proteomes" id="UP001314635"/>
    </source>
</evidence>
<feature type="signal peptide" evidence="1">
    <location>
        <begin position="1"/>
        <end position="20"/>
    </location>
</feature>
<evidence type="ECO:0000313" key="2">
    <source>
        <dbReference type="EMBL" id="MBR1137068.1"/>
    </source>
</evidence>
<dbReference type="PANTHER" id="PTHR11102">
    <property type="entry name" value="SEL-1-LIKE PROTEIN"/>
    <property type="match status" value="1"/>
</dbReference>
<gene>
    <name evidence="2" type="ORF">JQ619_14935</name>
</gene>
<sequence length="175" mass="18568">MRRVSTIALAALALTLGLAAADARPRGDGWAAFARGDYVRAVALLAPMAQRGHPRAMTALGYMYENGLGVPQSYDAAAELYTGAAEGGEPAAQHLLGLSYDKGHGVSQDHVLAYKWLSLAAAAAPVRLREPYLRLRNAVAIKMSFEQVLEGQRLAMEWHQGRSGRTGLAASAPGL</sequence>
<dbReference type="EMBL" id="JAFCLK010000012">
    <property type="protein sequence ID" value="MBR1137068.1"/>
    <property type="molecule type" value="Genomic_DNA"/>
</dbReference>
<dbReference type="InterPro" id="IPR011990">
    <property type="entry name" value="TPR-like_helical_dom_sf"/>
</dbReference>
<dbReference type="InterPro" id="IPR050767">
    <property type="entry name" value="Sel1_AlgK"/>
</dbReference>
<name>A0ABS5G6W5_9BRAD</name>
<protein>
    <submittedName>
        <fullName evidence="2">Sel1 repeat family protein</fullName>
    </submittedName>
</protein>
<dbReference type="SMART" id="SM00671">
    <property type="entry name" value="SEL1"/>
    <property type="match status" value="2"/>
</dbReference>
<dbReference type="PANTHER" id="PTHR11102:SF160">
    <property type="entry name" value="ERAD-ASSOCIATED E3 UBIQUITIN-PROTEIN LIGASE COMPONENT HRD3"/>
    <property type="match status" value="1"/>
</dbReference>
<keyword evidence="1" id="KW-0732">Signal</keyword>
<feature type="chain" id="PRO_5045920179" evidence="1">
    <location>
        <begin position="21"/>
        <end position="175"/>
    </location>
</feature>
<reference evidence="3" key="1">
    <citation type="journal article" date="2021" name="ISME J.">
        <title>Evolutionary origin and ecological implication of a unique nif island in free-living Bradyrhizobium lineages.</title>
        <authorList>
            <person name="Tao J."/>
        </authorList>
    </citation>
    <scope>NUCLEOTIDE SEQUENCE [LARGE SCALE GENOMIC DNA]</scope>
    <source>
        <strain evidence="3">SZCCT0094</strain>
    </source>
</reference>
<accession>A0ABS5G6W5</accession>
<dbReference type="Pfam" id="PF08238">
    <property type="entry name" value="Sel1"/>
    <property type="match status" value="2"/>
</dbReference>
<dbReference type="Gene3D" id="1.25.40.10">
    <property type="entry name" value="Tetratricopeptide repeat domain"/>
    <property type="match status" value="1"/>
</dbReference>
<organism evidence="2 3">
    <name type="scientific">Bradyrhizobium denitrificans</name>
    <dbReference type="NCBI Taxonomy" id="2734912"/>
    <lineage>
        <taxon>Bacteria</taxon>
        <taxon>Pseudomonadati</taxon>
        <taxon>Pseudomonadota</taxon>
        <taxon>Alphaproteobacteria</taxon>
        <taxon>Hyphomicrobiales</taxon>
        <taxon>Nitrobacteraceae</taxon>
        <taxon>Bradyrhizobium</taxon>
    </lineage>
</organism>
<dbReference type="RefSeq" id="WP_172236881.1">
    <property type="nucleotide sequence ID" value="NZ_JABFDP010000012.1"/>
</dbReference>
<dbReference type="Proteomes" id="UP001314635">
    <property type="component" value="Unassembled WGS sequence"/>
</dbReference>
<dbReference type="InterPro" id="IPR006597">
    <property type="entry name" value="Sel1-like"/>
</dbReference>
<dbReference type="SUPFAM" id="SSF81901">
    <property type="entry name" value="HCP-like"/>
    <property type="match status" value="1"/>
</dbReference>
<comment type="caution">
    <text evidence="2">The sequence shown here is derived from an EMBL/GenBank/DDBJ whole genome shotgun (WGS) entry which is preliminary data.</text>
</comment>